<evidence type="ECO:0000313" key="2">
    <source>
        <dbReference type="Proteomes" id="UP000243723"/>
    </source>
</evidence>
<dbReference type="AlphaFoldDB" id="A0A2P8AK26"/>
<dbReference type="Proteomes" id="UP000243723">
    <property type="component" value="Unassembled WGS sequence"/>
</dbReference>
<organism evidence="1 2">
    <name type="scientific">Elsinoe australis</name>
    <dbReference type="NCBI Taxonomy" id="40998"/>
    <lineage>
        <taxon>Eukaryota</taxon>
        <taxon>Fungi</taxon>
        <taxon>Dikarya</taxon>
        <taxon>Ascomycota</taxon>
        <taxon>Pezizomycotina</taxon>
        <taxon>Dothideomycetes</taxon>
        <taxon>Dothideomycetidae</taxon>
        <taxon>Myriangiales</taxon>
        <taxon>Elsinoaceae</taxon>
        <taxon>Elsinoe</taxon>
    </lineage>
</organism>
<dbReference type="EMBL" id="NHZQ01000003">
    <property type="protein sequence ID" value="PSK60825.1"/>
    <property type="molecule type" value="Genomic_DNA"/>
</dbReference>
<accession>A0A2P8AK26</accession>
<dbReference type="OrthoDB" id="10655232at2759"/>
<sequence>MVCKEKLTLMGMPDEILLAIAEFHGQFTNPEMAAAVAKANKLGAIDEKSVPVEVNPAFDTRRQPIAQVCRRLRGMYLQRFEKDGWSSLYIPLPDKVVLPWPAEQCRNIKTITIAPFATLDPVYDNLPAKDPNTSNNEVTLQEYWASYVQLPQLWKVTCQLVLSLPRNAKLAIRFPRSDLMDNRIHAIRDVAMDELRAWDTVIHELFPTSINRCEEIRIAWAEERDNNSPHTPTCTIANMVFDQLLAPARAISMKITQEKLDTARGAYVRRRRPSKVQLARFEAVRAKLRP</sequence>
<comment type="caution">
    <text evidence="1">The sequence shown here is derived from an EMBL/GenBank/DDBJ whole genome shotgun (WGS) entry which is preliminary data.</text>
</comment>
<gene>
    <name evidence="1" type="ORF">B9Z65_975</name>
</gene>
<protein>
    <submittedName>
        <fullName evidence="1">Uncharacterized protein</fullName>
    </submittedName>
</protein>
<name>A0A2P8AK26_9PEZI</name>
<proteinExistence type="predicted"/>
<reference evidence="1 2" key="1">
    <citation type="submission" date="2017-05" db="EMBL/GenBank/DDBJ databases">
        <title>Draft genome sequence of Elsinoe australis.</title>
        <authorList>
            <person name="Cheng Q."/>
        </authorList>
    </citation>
    <scope>NUCLEOTIDE SEQUENCE [LARGE SCALE GENOMIC DNA]</scope>
    <source>
        <strain evidence="1 2">NL1</strain>
    </source>
</reference>
<evidence type="ECO:0000313" key="1">
    <source>
        <dbReference type="EMBL" id="PSK60825.1"/>
    </source>
</evidence>
<keyword evidence="2" id="KW-1185">Reference proteome</keyword>